<dbReference type="SUPFAM" id="SSF53474">
    <property type="entry name" value="alpha/beta-Hydrolases"/>
    <property type="match status" value="1"/>
</dbReference>
<keyword evidence="2" id="KW-0378">Hydrolase</keyword>
<reference evidence="2" key="1">
    <citation type="submission" date="2020-01" db="EMBL/GenBank/DDBJ databases">
        <authorList>
            <person name="Chen W.-M."/>
        </authorList>
    </citation>
    <scope>NUCLEOTIDE SEQUENCE</scope>
    <source>
        <strain evidence="2">CYK-10</strain>
    </source>
</reference>
<dbReference type="InterPro" id="IPR053145">
    <property type="entry name" value="AB_hydrolase_Est10"/>
</dbReference>
<evidence type="ECO:0000313" key="3">
    <source>
        <dbReference type="Proteomes" id="UP001193501"/>
    </source>
</evidence>
<dbReference type="EMBL" id="JAABNR010000034">
    <property type="protein sequence ID" value="NBZ89787.1"/>
    <property type="molecule type" value="Genomic_DNA"/>
</dbReference>
<dbReference type="RefSeq" id="WP_168776581.1">
    <property type="nucleotide sequence ID" value="NZ_JAABNR010000034.1"/>
</dbReference>
<dbReference type="AlphaFoldDB" id="A0AAE4YBU1"/>
<dbReference type="GO" id="GO:0052689">
    <property type="term" value="F:carboxylic ester hydrolase activity"/>
    <property type="evidence" value="ECO:0007669"/>
    <property type="project" value="TreeGrafter"/>
</dbReference>
<organism evidence="2 3">
    <name type="scientific">Stagnihabitans tardus</name>
    <dbReference type="NCBI Taxonomy" id="2699202"/>
    <lineage>
        <taxon>Bacteria</taxon>
        <taxon>Pseudomonadati</taxon>
        <taxon>Pseudomonadota</taxon>
        <taxon>Alphaproteobacteria</taxon>
        <taxon>Rhodobacterales</taxon>
        <taxon>Paracoccaceae</taxon>
        <taxon>Stagnihabitans</taxon>
    </lineage>
</organism>
<dbReference type="Gene3D" id="3.40.50.1820">
    <property type="entry name" value="alpha/beta hydrolase"/>
    <property type="match status" value="1"/>
</dbReference>
<name>A0AAE4YBU1_9RHOB</name>
<gene>
    <name evidence="2" type="ORF">GV832_19555</name>
</gene>
<dbReference type="Pfam" id="PF12146">
    <property type="entry name" value="Hydrolase_4"/>
    <property type="match status" value="1"/>
</dbReference>
<dbReference type="PANTHER" id="PTHR43265">
    <property type="entry name" value="ESTERASE ESTD"/>
    <property type="match status" value="1"/>
</dbReference>
<dbReference type="Proteomes" id="UP001193501">
    <property type="component" value="Unassembled WGS sequence"/>
</dbReference>
<evidence type="ECO:0000313" key="2">
    <source>
        <dbReference type="EMBL" id="NBZ89787.1"/>
    </source>
</evidence>
<protein>
    <submittedName>
        <fullName evidence="2">Alpha/beta fold hydrolase</fullName>
    </submittedName>
</protein>
<dbReference type="InterPro" id="IPR022742">
    <property type="entry name" value="Hydrolase_4"/>
</dbReference>
<evidence type="ECO:0000259" key="1">
    <source>
        <dbReference type="Pfam" id="PF12146"/>
    </source>
</evidence>
<dbReference type="InterPro" id="IPR029058">
    <property type="entry name" value="AB_hydrolase_fold"/>
</dbReference>
<proteinExistence type="predicted"/>
<feature type="domain" description="Serine aminopeptidase S33" evidence="1">
    <location>
        <begin position="51"/>
        <end position="152"/>
    </location>
</feature>
<accession>A0AAE4YBU1</accession>
<sequence>MIETLLNTYVAGQRLQGTLCLPQGGPSPCILMLHGFTGSRDEQVIAGVGEGVFSRTARRWAARGMASLRIDFRGSSFLGQGSDGDFADTTYETQIADAHAAWEALTQDPRVTPVAVLGWSMGGLVAASFAGRSQKPRATALWAPLANPRASLAEIQGTEVLRQRLEEPGPHRIDLPWGKTVYLKRGYFEGVMTNRPTEEIAHYQGPLFVAHGTRDDVIPTLAAEAYLAAHKGSHEAWFAEMDHSFNATQGPEMLDKLADATLDFIVKSTS</sequence>
<comment type="caution">
    <text evidence="2">The sequence shown here is derived from an EMBL/GenBank/DDBJ whole genome shotgun (WGS) entry which is preliminary data.</text>
</comment>
<dbReference type="PANTHER" id="PTHR43265:SF1">
    <property type="entry name" value="ESTERASE ESTD"/>
    <property type="match status" value="1"/>
</dbReference>
<keyword evidence="3" id="KW-1185">Reference proteome</keyword>